<name>A0ABT7YF75_9BACT</name>
<dbReference type="Proteomes" id="UP001171916">
    <property type="component" value="Unassembled WGS sequence"/>
</dbReference>
<dbReference type="EMBL" id="JAUEPH010000005">
    <property type="protein sequence ID" value="MDN3205152.1"/>
    <property type="molecule type" value="Genomic_DNA"/>
</dbReference>
<reference evidence="1" key="1">
    <citation type="submission" date="2023-06" db="EMBL/GenBank/DDBJ databases">
        <title>Robiginitalea aurantiacus sp. nov. and Algoriphagus sediminis sp. nov., isolated from coastal sediment.</title>
        <authorList>
            <person name="Zhou Z.Y."/>
            <person name="An J."/>
            <person name="Jia Y.W."/>
            <person name="Du Z.J."/>
        </authorList>
    </citation>
    <scope>NUCLEOTIDE SEQUENCE</scope>
    <source>
        <strain evidence="1">C2-7</strain>
    </source>
</reference>
<dbReference type="RefSeq" id="WP_290001145.1">
    <property type="nucleotide sequence ID" value="NZ_JAUEPH010000005.1"/>
</dbReference>
<comment type="caution">
    <text evidence="1">The sequence shown here is derived from an EMBL/GenBank/DDBJ whole genome shotgun (WGS) entry which is preliminary data.</text>
</comment>
<organism evidence="1 2">
    <name type="scientific">Algoriphagus sediminis</name>
    <dbReference type="NCBI Taxonomy" id="3057113"/>
    <lineage>
        <taxon>Bacteria</taxon>
        <taxon>Pseudomonadati</taxon>
        <taxon>Bacteroidota</taxon>
        <taxon>Cytophagia</taxon>
        <taxon>Cytophagales</taxon>
        <taxon>Cyclobacteriaceae</taxon>
        <taxon>Algoriphagus</taxon>
    </lineage>
</organism>
<proteinExistence type="predicted"/>
<gene>
    <name evidence="1" type="ORF">QVH07_13395</name>
</gene>
<protein>
    <submittedName>
        <fullName evidence="1">Uncharacterized protein</fullName>
    </submittedName>
</protein>
<sequence length="194" mass="21153">MRYLFTSALLFISIFSFSQNIPSKDVQIKTAILAAPEAQRAEAKVYGYSSSGDFITLREGTNEVICIADEPGNSGFSVACYHISAEPFMARGRELKKEGKGFQEVFDTREAEAKAGTLKLPDSGSLLNVMTAKLEDVNWTTREVANSYTRSVVYIPWATSESTGLPTGPAGPGLPWIMDPGTHRAHIMINPAKD</sequence>
<evidence type="ECO:0000313" key="2">
    <source>
        <dbReference type="Proteomes" id="UP001171916"/>
    </source>
</evidence>
<evidence type="ECO:0000313" key="1">
    <source>
        <dbReference type="EMBL" id="MDN3205152.1"/>
    </source>
</evidence>
<accession>A0ABT7YF75</accession>
<keyword evidence="2" id="KW-1185">Reference proteome</keyword>